<reference evidence="3" key="3">
    <citation type="submission" date="2022-06" db="UniProtKB">
        <authorList>
            <consortium name="EnsemblMetazoa"/>
        </authorList>
    </citation>
    <scope>IDENTIFICATION</scope>
</reference>
<protein>
    <recommendedName>
        <fullName evidence="5">Gustatory receptor</fullName>
    </recommendedName>
</protein>
<feature type="transmembrane region" description="Helical" evidence="1">
    <location>
        <begin position="163"/>
        <end position="185"/>
    </location>
</feature>
<dbReference type="Proteomes" id="UP000070412">
    <property type="component" value="Unassembled WGS sequence"/>
</dbReference>
<feature type="transmembrane region" description="Helical" evidence="1">
    <location>
        <begin position="56"/>
        <end position="74"/>
    </location>
</feature>
<evidence type="ECO:0008006" key="5">
    <source>
        <dbReference type="Google" id="ProtNLM"/>
    </source>
</evidence>
<name>A0A834VFL7_SARSC</name>
<organism evidence="2">
    <name type="scientific">Sarcoptes scabiei</name>
    <name type="common">Itch mite</name>
    <name type="synonym">Acarus scabiei</name>
    <dbReference type="NCBI Taxonomy" id="52283"/>
    <lineage>
        <taxon>Eukaryota</taxon>
        <taxon>Metazoa</taxon>
        <taxon>Ecdysozoa</taxon>
        <taxon>Arthropoda</taxon>
        <taxon>Chelicerata</taxon>
        <taxon>Arachnida</taxon>
        <taxon>Acari</taxon>
        <taxon>Acariformes</taxon>
        <taxon>Sarcoptiformes</taxon>
        <taxon>Astigmata</taxon>
        <taxon>Psoroptidia</taxon>
        <taxon>Sarcoptoidea</taxon>
        <taxon>Sarcoptidae</taxon>
        <taxon>Sarcoptinae</taxon>
        <taxon>Sarcoptes</taxon>
    </lineage>
</organism>
<feature type="transmembrane region" description="Helical" evidence="1">
    <location>
        <begin position="94"/>
        <end position="115"/>
    </location>
</feature>
<keyword evidence="1" id="KW-0472">Membrane</keyword>
<keyword evidence="4" id="KW-1185">Reference proteome</keyword>
<sequence length="257" mass="31335">MDLFEFRPYKVEKLSDIFVNYFKFFCRYDIRMNFTLEQYFTRSIPRTFETMLKPTINLIRVLILLGYLFAMLFFPDNRFLFQYRNFERKFNVQSSWLVIILAIIVLLFLDSVWYISIRHVLAYNFPFINVMDRLRRIQNHLISKRYRRSLINYYLKAGYSSGMIYRILMLIVMLATLTLYSPMLITSRFDECLFNTLIYILGLWHSSVYLGIMFVAMFHFTFTIKLLRIRFYLHVLMMKQFTEIDPNDQLKCIFSHT</sequence>
<evidence type="ECO:0000256" key="1">
    <source>
        <dbReference type="SAM" id="Phobius"/>
    </source>
</evidence>
<gene>
    <name evidence="2" type="ORF">SSS_1059</name>
</gene>
<dbReference type="AlphaFoldDB" id="A0A834VFL7"/>
<evidence type="ECO:0000313" key="3">
    <source>
        <dbReference type="EnsemblMetazoa" id="KAF7491878.1"/>
    </source>
</evidence>
<keyword evidence="1" id="KW-0812">Transmembrane</keyword>
<evidence type="ECO:0000313" key="2">
    <source>
        <dbReference type="EMBL" id="KAF7491878.1"/>
    </source>
</evidence>
<dbReference type="EMBL" id="WVUK01000058">
    <property type="protein sequence ID" value="KAF7491878.1"/>
    <property type="molecule type" value="Genomic_DNA"/>
</dbReference>
<accession>A0A834VFL7</accession>
<proteinExistence type="predicted"/>
<reference evidence="2" key="2">
    <citation type="submission" date="2020-01" db="EMBL/GenBank/DDBJ databases">
        <authorList>
            <person name="Korhonen P.K.K."/>
            <person name="Guangxu M.G."/>
            <person name="Wang T.W."/>
            <person name="Stroehlein A.J.S."/>
            <person name="Young N.D."/>
            <person name="Ang C.-S.A."/>
            <person name="Fernando D.W.F."/>
            <person name="Lu H.L."/>
            <person name="Taylor S.T."/>
            <person name="Ehtesham M.E.M."/>
            <person name="Najaraj S.H.N."/>
            <person name="Harsha G.H.G."/>
            <person name="Madugundu A.M."/>
            <person name="Renuse S.R."/>
            <person name="Holt D.H."/>
            <person name="Pandey A.P."/>
            <person name="Papenfuss A.P."/>
            <person name="Gasser R.B.G."/>
            <person name="Fischer K.F."/>
        </authorList>
    </citation>
    <scope>NUCLEOTIDE SEQUENCE</scope>
    <source>
        <strain evidence="2">SSS_KF_BRIS2020</strain>
    </source>
</reference>
<evidence type="ECO:0000313" key="4">
    <source>
        <dbReference type="Proteomes" id="UP000070412"/>
    </source>
</evidence>
<reference evidence="4" key="1">
    <citation type="journal article" date="2020" name="PLoS Negl. Trop. Dis.">
        <title>High-quality nuclear genome for Sarcoptes scabiei-A critical resource for a neglected parasite.</title>
        <authorList>
            <person name="Korhonen P.K."/>
            <person name="Gasser R.B."/>
            <person name="Ma G."/>
            <person name="Wang T."/>
            <person name="Stroehlein A.J."/>
            <person name="Young N.D."/>
            <person name="Ang C.S."/>
            <person name="Fernando D.D."/>
            <person name="Lu H.C."/>
            <person name="Taylor S."/>
            <person name="Reynolds S.L."/>
            <person name="Mofiz E."/>
            <person name="Najaraj S.H."/>
            <person name="Gowda H."/>
            <person name="Madugundu A."/>
            <person name="Renuse S."/>
            <person name="Holt D."/>
            <person name="Pandey A."/>
            <person name="Papenfuss A.T."/>
            <person name="Fischer K."/>
        </authorList>
    </citation>
    <scope>NUCLEOTIDE SEQUENCE [LARGE SCALE GENOMIC DNA]</scope>
</reference>
<keyword evidence="1" id="KW-1133">Transmembrane helix</keyword>
<dbReference type="EnsemblMetazoa" id="SSS_1059s_mrna">
    <property type="protein sequence ID" value="KAF7491878.1"/>
    <property type="gene ID" value="SSS_1059"/>
</dbReference>
<feature type="transmembrane region" description="Helical" evidence="1">
    <location>
        <begin position="197"/>
        <end position="222"/>
    </location>
</feature>